<evidence type="ECO:0000256" key="11">
    <source>
        <dbReference type="ARBA" id="ARBA00023242"/>
    </source>
</evidence>
<dbReference type="FunFam" id="3.30.160.60:FF:000584">
    <property type="entry name" value="Zinc finger protein 513"/>
    <property type="match status" value="1"/>
</dbReference>
<feature type="region of interest" description="Disordered" evidence="16">
    <location>
        <begin position="169"/>
        <end position="196"/>
    </location>
</feature>
<proteinExistence type="inferred from homology"/>
<feature type="domain" description="C2H2-type" evidence="17">
    <location>
        <begin position="253"/>
        <end position="275"/>
    </location>
</feature>
<dbReference type="SUPFAM" id="SSF57667">
    <property type="entry name" value="beta-beta-alpha zinc fingers"/>
    <property type="match status" value="5"/>
</dbReference>
<comment type="subcellular location">
    <subcellularLocation>
        <location evidence="1">Nucleus</location>
    </subcellularLocation>
</comment>
<evidence type="ECO:0000256" key="10">
    <source>
        <dbReference type="ARBA" id="ARBA00023163"/>
    </source>
</evidence>
<comment type="function">
    <text evidence="12">Transcriptional regulator that plays a role in retinal development and maintenance.</text>
</comment>
<evidence type="ECO:0000256" key="8">
    <source>
        <dbReference type="ARBA" id="ARBA00023015"/>
    </source>
</evidence>
<dbReference type="OrthoDB" id="654211at2759"/>
<dbReference type="GO" id="GO:0000976">
    <property type="term" value="F:transcription cis-regulatory region binding"/>
    <property type="evidence" value="ECO:0007669"/>
    <property type="project" value="UniProtKB-ARBA"/>
</dbReference>
<accession>A0A8C5EBJ1</accession>
<keyword evidence="7" id="KW-0862">Zinc</keyword>
<keyword evidence="3" id="KW-0597">Phosphoprotein</keyword>
<reference evidence="18" key="2">
    <citation type="submission" date="2025-08" db="UniProtKB">
        <authorList>
            <consortium name="Ensembl"/>
        </authorList>
    </citation>
    <scope>IDENTIFICATION</scope>
</reference>
<evidence type="ECO:0000256" key="6">
    <source>
        <dbReference type="ARBA" id="ARBA00022771"/>
    </source>
</evidence>
<feature type="domain" description="C2H2-type" evidence="17">
    <location>
        <begin position="551"/>
        <end position="573"/>
    </location>
</feature>
<feature type="domain" description="C2H2-type" evidence="17">
    <location>
        <begin position="439"/>
        <end position="466"/>
    </location>
</feature>
<feature type="domain" description="C2H2-type" evidence="17">
    <location>
        <begin position="467"/>
        <end position="494"/>
    </location>
</feature>
<dbReference type="FunFam" id="3.30.160.60:FF:001967">
    <property type="entry name" value="Ras-responsive element-binding protein"/>
    <property type="match status" value="1"/>
</dbReference>
<protein>
    <recommendedName>
        <fullName evidence="14">Zinc finger protein 513</fullName>
    </recommendedName>
</protein>
<feature type="domain" description="C2H2-type" evidence="17">
    <location>
        <begin position="523"/>
        <end position="550"/>
    </location>
</feature>
<name>A0A8C5EBJ1_GOUWI</name>
<evidence type="ECO:0000256" key="15">
    <source>
        <dbReference type="PROSITE-ProRule" id="PRU00042"/>
    </source>
</evidence>
<evidence type="ECO:0000256" key="1">
    <source>
        <dbReference type="ARBA" id="ARBA00004123"/>
    </source>
</evidence>
<dbReference type="PROSITE" id="PS50157">
    <property type="entry name" value="ZINC_FINGER_C2H2_2"/>
    <property type="match status" value="8"/>
</dbReference>
<keyword evidence="9" id="KW-0238">DNA-binding</keyword>
<evidence type="ECO:0000256" key="3">
    <source>
        <dbReference type="ARBA" id="ARBA00022553"/>
    </source>
</evidence>
<dbReference type="GeneID" id="114457960"/>
<dbReference type="PANTHER" id="PTHR24403:SF66">
    <property type="entry name" value="ZINC FINGER PROTEIN 513"/>
    <property type="match status" value="1"/>
</dbReference>
<keyword evidence="11" id="KW-0539">Nucleus</keyword>
<evidence type="ECO:0000256" key="13">
    <source>
        <dbReference type="ARBA" id="ARBA00064373"/>
    </source>
</evidence>
<evidence type="ECO:0000256" key="2">
    <source>
        <dbReference type="ARBA" id="ARBA00006991"/>
    </source>
</evidence>
<feature type="region of interest" description="Disordered" evidence="16">
    <location>
        <begin position="577"/>
        <end position="607"/>
    </location>
</feature>
<evidence type="ECO:0000256" key="14">
    <source>
        <dbReference type="ARBA" id="ARBA00068683"/>
    </source>
</evidence>
<organism evidence="18 19">
    <name type="scientific">Gouania willdenowi</name>
    <name type="common">Blunt-snouted clingfish</name>
    <name type="synonym">Lepadogaster willdenowi</name>
    <dbReference type="NCBI Taxonomy" id="441366"/>
    <lineage>
        <taxon>Eukaryota</taxon>
        <taxon>Metazoa</taxon>
        <taxon>Chordata</taxon>
        <taxon>Craniata</taxon>
        <taxon>Vertebrata</taxon>
        <taxon>Euteleostomi</taxon>
        <taxon>Actinopterygii</taxon>
        <taxon>Neopterygii</taxon>
        <taxon>Teleostei</taxon>
        <taxon>Neoteleostei</taxon>
        <taxon>Acanthomorphata</taxon>
        <taxon>Ovalentaria</taxon>
        <taxon>Blenniimorphae</taxon>
        <taxon>Blenniiformes</taxon>
        <taxon>Gobiesocoidei</taxon>
        <taxon>Gobiesocidae</taxon>
        <taxon>Gobiesocinae</taxon>
        <taxon>Gouania</taxon>
    </lineage>
</organism>
<gene>
    <name evidence="18" type="primary">znf513a</name>
</gene>
<feature type="compositionally biased region" description="Gly residues" evidence="16">
    <location>
        <begin position="368"/>
        <end position="377"/>
    </location>
</feature>
<dbReference type="AlphaFoldDB" id="A0A8C5EBJ1"/>
<feature type="domain" description="C2H2-type" evidence="17">
    <location>
        <begin position="495"/>
        <end position="522"/>
    </location>
</feature>
<feature type="compositionally biased region" description="Polar residues" evidence="16">
    <location>
        <begin position="79"/>
        <end position="96"/>
    </location>
</feature>
<dbReference type="InterPro" id="IPR056438">
    <property type="entry name" value="Znf-C2H2_CTCF"/>
</dbReference>
<dbReference type="Proteomes" id="UP000694680">
    <property type="component" value="Chromosome 24"/>
</dbReference>
<dbReference type="Pfam" id="PF23611">
    <property type="entry name" value="zf-C2H2_16"/>
    <property type="match status" value="1"/>
</dbReference>
<dbReference type="PANTHER" id="PTHR24403">
    <property type="entry name" value="ZINC FINGER PROTEIN"/>
    <property type="match status" value="1"/>
</dbReference>
<feature type="region of interest" description="Disordered" evidence="16">
    <location>
        <begin position="79"/>
        <end position="111"/>
    </location>
</feature>
<evidence type="ECO:0000256" key="7">
    <source>
        <dbReference type="ARBA" id="ARBA00022833"/>
    </source>
</evidence>
<evidence type="ECO:0000256" key="5">
    <source>
        <dbReference type="ARBA" id="ARBA00022737"/>
    </source>
</evidence>
<feature type="region of interest" description="Disordered" evidence="16">
    <location>
        <begin position="341"/>
        <end position="380"/>
    </location>
</feature>
<keyword evidence="6 15" id="KW-0863">Zinc-finger</keyword>
<feature type="domain" description="C2H2-type" evidence="17">
    <location>
        <begin position="225"/>
        <end position="252"/>
    </location>
</feature>
<dbReference type="RefSeq" id="XP_028295943.1">
    <property type="nucleotide sequence ID" value="XM_028440142.1"/>
</dbReference>
<evidence type="ECO:0000256" key="16">
    <source>
        <dbReference type="SAM" id="MobiDB-lite"/>
    </source>
</evidence>
<dbReference type="FunFam" id="3.30.160.60:FF:000395">
    <property type="entry name" value="zinc finger protein 513"/>
    <property type="match status" value="1"/>
</dbReference>
<sequence>MPRKKQQNPQPVKLDSEDALTTEAPANLPLDTNFLLEQDIEFGDSDQDNRLLGLEKFSEVAAEIGFSVFPLADEESSAYSQLSMESETDNSRSTTDNGREDEGRALQAEPPFPPYLSCRGCGQLRDEHLGPGIDLVGPYCLRCYKNSREAKNSDFGSHFGNMSGMRSSSHQDLDCDGDDDSMSDKDQSSDDKNSKLHSCHICGFSSRYANHVKRHLKTHNGEKPYNCPLCTYASAQLVNLQRHLRIHTGEKPYKCESCTFACSSLGNLKRHQRMHNPSAVPLQDVMARPPMVHNTGKRQMSGQRSAEDMNDASSKEVARAASHISLGPHNSDYMSAFDSIKAASPPHIPPSNPSPGHHSSPLLETTGSSGGGRGGRGAVAQGPNLASSLFPYTCRLCGIVLEDEDGSSAQICAKCTLEMLTKDSSSSPNSPGERSDKVYTCAACPFLTHYPNHLARHMKTHSGEKPYKCPQCDYASAHFDNLKRHHRVHTGEKPYKCHLCDYACGNLANLKRHQRVHSGAKPFQCPVCNYTCNQSMNLKRHMLRHSGEKPYKCQECGYTTGHWDNYKRHQKKHGLNTDGWVKVPMTPSSDEAGARKSLEASSQTHRKDGAAALPYMPREGGQNIHPCYKLEIA</sequence>
<dbReference type="GO" id="GO:0045944">
    <property type="term" value="P:positive regulation of transcription by RNA polymerase II"/>
    <property type="evidence" value="ECO:0007669"/>
    <property type="project" value="TreeGrafter"/>
</dbReference>
<keyword evidence="19" id="KW-1185">Reference proteome</keyword>
<comment type="similarity">
    <text evidence="2">Belongs to the krueppel C2H2-type zinc-finger protein family.</text>
</comment>
<dbReference type="InterPro" id="IPR013087">
    <property type="entry name" value="Znf_C2H2_type"/>
</dbReference>
<keyword evidence="8" id="KW-0805">Transcription regulation</keyword>
<dbReference type="Ensembl" id="ENSGWIT00000021279.1">
    <property type="protein sequence ID" value="ENSGWIP00000019333.1"/>
    <property type="gene ID" value="ENSGWIG00000010589.1"/>
</dbReference>
<keyword evidence="10" id="KW-0804">Transcription</keyword>
<reference evidence="18" key="3">
    <citation type="submission" date="2025-09" db="UniProtKB">
        <authorList>
            <consortium name="Ensembl"/>
        </authorList>
    </citation>
    <scope>IDENTIFICATION</scope>
</reference>
<evidence type="ECO:0000313" key="19">
    <source>
        <dbReference type="Proteomes" id="UP000694680"/>
    </source>
</evidence>
<dbReference type="InterPro" id="IPR050688">
    <property type="entry name" value="Zinc_finger/UBP_domain"/>
</dbReference>
<feature type="compositionally biased region" description="Basic and acidic residues" evidence="16">
    <location>
        <begin position="182"/>
        <end position="194"/>
    </location>
</feature>
<evidence type="ECO:0000256" key="12">
    <source>
        <dbReference type="ARBA" id="ARBA00053347"/>
    </source>
</evidence>
<comment type="subunit">
    <text evidence="13">Binds DNA. Can associate with the proximal promoter regions of PAX6 and SP4, and their known targets including ARR3, RHO, OPN1MW2 and OPN1SW.</text>
</comment>
<evidence type="ECO:0000313" key="18">
    <source>
        <dbReference type="Ensembl" id="ENSGWIP00000019333.1"/>
    </source>
</evidence>
<dbReference type="FunFam" id="3.30.160.60:FF:000123">
    <property type="entry name" value="transcriptional repressor CTCF isoform X1"/>
    <property type="match status" value="1"/>
</dbReference>
<feature type="region of interest" description="Disordered" evidence="16">
    <location>
        <begin position="1"/>
        <end position="29"/>
    </location>
</feature>
<keyword evidence="4" id="KW-0479">Metal-binding</keyword>
<evidence type="ECO:0000256" key="4">
    <source>
        <dbReference type="ARBA" id="ARBA00022723"/>
    </source>
</evidence>
<dbReference type="GO" id="GO:0008270">
    <property type="term" value="F:zinc ion binding"/>
    <property type="evidence" value="ECO:0007669"/>
    <property type="project" value="UniProtKB-KW"/>
</dbReference>
<dbReference type="Gene3D" id="3.30.160.60">
    <property type="entry name" value="Classic Zinc Finger"/>
    <property type="match status" value="8"/>
</dbReference>
<dbReference type="SMART" id="SM00355">
    <property type="entry name" value="ZnF_C2H2"/>
    <property type="match status" value="8"/>
</dbReference>
<dbReference type="CTD" id="568216"/>
<keyword evidence="5" id="KW-0677">Repeat</keyword>
<feature type="domain" description="C2H2-type" evidence="17">
    <location>
        <begin position="197"/>
        <end position="224"/>
    </location>
</feature>
<dbReference type="InterPro" id="IPR036236">
    <property type="entry name" value="Znf_C2H2_sf"/>
</dbReference>
<dbReference type="GO" id="GO:0005634">
    <property type="term" value="C:nucleus"/>
    <property type="evidence" value="ECO:0007669"/>
    <property type="project" value="UniProtKB-SubCell"/>
</dbReference>
<feature type="region of interest" description="Disordered" evidence="16">
    <location>
        <begin position="292"/>
        <end position="319"/>
    </location>
</feature>
<dbReference type="PROSITE" id="PS00028">
    <property type="entry name" value="ZINC_FINGER_C2H2_1"/>
    <property type="match status" value="3"/>
</dbReference>
<evidence type="ECO:0000256" key="9">
    <source>
        <dbReference type="ARBA" id="ARBA00023125"/>
    </source>
</evidence>
<reference evidence="18" key="1">
    <citation type="submission" date="2020-06" db="EMBL/GenBank/DDBJ databases">
        <authorList>
            <consortium name="Wellcome Sanger Institute Data Sharing"/>
        </authorList>
    </citation>
    <scope>NUCLEOTIDE SEQUENCE [LARGE SCALE GENOMIC DNA]</scope>
</reference>
<dbReference type="FunFam" id="3.30.160.60:FF:000049">
    <property type="entry name" value="transcriptional repressor CTCF isoform X1"/>
    <property type="match status" value="2"/>
</dbReference>
<dbReference type="FunFam" id="3.30.160.60:FF:000558">
    <property type="entry name" value="zinc finger protein 513 isoform X2"/>
    <property type="match status" value="1"/>
</dbReference>
<dbReference type="Pfam" id="PF00096">
    <property type="entry name" value="zf-C2H2"/>
    <property type="match status" value="5"/>
</dbReference>
<evidence type="ECO:0000259" key="17">
    <source>
        <dbReference type="PROSITE" id="PS50157"/>
    </source>
</evidence>